<dbReference type="GeneID" id="85458239"/>
<accession>A0AAJ0F380</accession>
<evidence type="ECO:0000313" key="1">
    <source>
        <dbReference type="EMBL" id="KAK1691273.1"/>
    </source>
</evidence>
<dbReference type="EMBL" id="JAHMHR010000004">
    <property type="protein sequence ID" value="KAK1691273.1"/>
    <property type="molecule type" value="Genomic_DNA"/>
</dbReference>
<gene>
    <name evidence="1" type="ORF">BDP55DRAFT_646530</name>
</gene>
<dbReference type="RefSeq" id="XP_060434968.1">
    <property type="nucleotide sequence ID" value="XM_060573713.1"/>
</dbReference>
<organism evidence="1 2">
    <name type="scientific">Colletotrichum godetiae</name>
    <dbReference type="NCBI Taxonomy" id="1209918"/>
    <lineage>
        <taxon>Eukaryota</taxon>
        <taxon>Fungi</taxon>
        <taxon>Dikarya</taxon>
        <taxon>Ascomycota</taxon>
        <taxon>Pezizomycotina</taxon>
        <taxon>Sordariomycetes</taxon>
        <taxon>Hypocreomycetidae</taxon>
        <taxon>Glomerellales</taxon>
        <taxon>Glomerellaceae</taxon>
        <taxon>Colletotrichum</taxon>
        <taxon>Colletotrichum acutatum species complex</taxon>
    </lineage>
</organism>
<keyword evidence="2" id="KW-1185">Reference proteome</keyword>
<comment type="caution">
    <text evidence="1">The sequence shown here is derived from an EMBL/GenBank/DDBJ whole genome shotgun (WGS) entry which is preliminary data.</text>
</comment>
<protein>
    <submittedName>
        <fullName evidence="1">Uncharacterized protein</fullName>
    </submittedName>
</protein>
<dbReference type="Proteomes" id="UP001224890">
    <property type="component" value="Unassembled WGS sequence"/>
</dbReference>
<dbReference type="AlphaFoldDB" id="A0AAJ0F380"/>
<name>A0AAJ0F380_9PEZI</name>
<proteinExistence type="predicted"/>
<sequence>MALLRLSCSSHSYFNLSNRTSYLLRTPSIFRKETTGNLDDDSTATMSLHNLWRCFIDILADDSIGDVYVVINNIHLLE</sequence>
<evidence type="ECO:0000313" key="2">
    <source>
        <dbReference type="Proteomes" id="UP001224890"/>
    </source>
</evidence>
<reference evidence="1" key="1">
    <citation type="submission" date="2021-06" db="EMBL/GenBank/DDBJ databases">
        <title>Comparative genomics, transcriptomics and evolutionary studies reveal genomic signatures of adaptation to plant cell wall in hemibiotrophic fungi.</title>
        <authorList>
            <consortium name="DOE Joint Genome Institute"/>
            <person name="Baroncelli R."/>
            <person name="Diaz J.F."/>
            <person name="Benocci T."/>
            <person name="Peng M."/>
            <person name="Battaglia E."/>
            <person name="Haridas S."/>
            <person name="Andreopoulos W."/>
            <person name="Labutti K."/>
            <person name="Pangilinan J."/>
            <person name="Floch G.L."/>
            <person name="Makela M.R."/>
            <person name="Henrissat B."/>
            <person name="Grigoriev I.V."/>
            <person name="Crouch J.A."/>
            <person name="De Vries R.P."/>
            <person name="Sukno S.A."/>
            <person name="Thon M.R."/>
        </authorList>
    </citation>
    <scope>NUCLEOTIDE SEQUENCE</scope>
    <source>
        <strain evidence="1">CBS 193.32</strain>
    </source>
</reference>